<sequence>MAASVEVSRTSALPLVTWGGTAASAAIALGVTRAGTAGGASPPDGPLALWRPDAEHPAGWAVLALLGLTLLALAFLQLYRVVRAHAVGVRTVAVIAAWWSAPMLVAPPILSLDVWSYFAQGTMVHHGLDPYSYGPSLLGPGTTLDAVSPVWRDTPAPYGPLMLGTLWLVALVSAGHMSVAALLLRLLVVLSVVAVSVLVVRIAPSEDRALALTLVAANPLVVVHVIGGAHLDALLGLLAVVTIWSVRKRWYLVAALAAATAFSIKLPGILLIGYLLAHLVRQRVPVHRLLGAVVTTGAVVIGYAWLVPEGWGWLGAMDVPGRVRIYWAPASLVGGLVYLVTGAELAFTDALALARSLVAAGGAITIAVLLWRAGAEPSWRRAGALVGAALLTLACSGPVMHAWYVVWGGVLLAACAGPRSRRWAVVLGAALCFSAVPDQLGGTVWSVLAVPVCVVVVVADAIRTVVPPRVTRWVLTRPAVDAA</sequence>
<feature type="transmembrane region" description="Helical" evidence="8">
    <location>
        <begin position="443"/>
        <end position="462"/>
    </location>
</feature>
<comment type="similarity">
    <text evidence="7">Belongs to the MptA/B family.</text>
</comment>
<name>A0ABP6T1T8_9ACTN</name>
<dbReference type="Proteomes" id="UP001501676">
    <property type="component" value="Unassembled WGS sequence"/>
</dbReference>
<reference evidence="10" key="1">
    <citation type="journal article" date="2019" name="Int. J. Syst. Evol. Microbiol.">
        <title>The Global Catalogue of Microorganisms (GCM) 10K type strain sequencing project: providing services to taxonomists for standard genome sequencing and annotation.</title>
        <authorList>
            <consortium name="The Broad Institute Genomics Platform"/>
            <consortium name="The Broad Institute Genome Sequencing Center for Infectious Disease"/>
            <person name="Wu L."/>
            <person name="Ma J."/>
        </authorList>
    </citation>
    <scope>NUCLEOTIDE SEQUENCE [LARGE SCALE GENOMIC DNA]</scope>
    <source>
        <strain evidence="10">JCM 9458</strain>
    </source>
</reference>
<dbReference type="InterPro" id="IPR049829">
    <property type="entry name" value="MptA/B-like"/>
</dbReference>
<feature type="transmembrane region" description="Helical" evidence="8">
    <location>
        <begin position="58"/>
        <end position="79"/>
    </location>
</feature>
<evidence type="ECO:0000313" key="9">
    <source>
        <dbReference type="EMBL" id="GAA3390192.1"/>
    </source>
</evidence>
<evidence type="ECO:0000256" key="7">
    <source>
        <dbReference type="ARBA" id="ARBA00043987"/>
    </source>
</evidence>
<keyword evidence="4 8" id="KW-0812">Transmembrane</keyword>
<gene>
    <name evidence="9" type="primary">mptB_2</name>
    <name evidence="9" type="ORF">GCM10020369_43220</name>
</gene>
<organism evidence="9 10">
    <name type="scientific">Cryptosporangium minutisporangium</name>
    <dbReference type="NCBI Taxonomy" id="113569"/>
    <lineage>
        <taxon>Bacteria</taxon>
        <taxon>Bacillati</taxon>
        <taxon>Actinomycetota</taxon>
        <taxon>Actinomycetes</taxon>
        <taxon>Cryptosporangiales</taxon>
        <taxon>Cryptosporangiaceae</taxon>
        <taxon>Cryptosporangium</taxon>
    </lineage>
</organism>
<feature type="transmembrane region" description="Helical" evidence="8">
    <location>
        <begin position="91"/>
        <end position="110"/>
    </location>
</feature>
<dbReference type="GO" id="GO:0016757">
    <property type="term" value="F:glycosyltransferase activity"/>
    <property type="evidence" value="ECO:0007669"/>
    <property type="project" value="UniProtKB-KW"/>
</dbReference>
<evidence type="ECO:0000256" key="2">
    <source>
        <dbReference type="ARBA" id="ARBA00022676"/>
    </source>
</evidence>
<keyword evidence="5 8" id="KW-1133">Transmembrane helix</keyword>
<feature type="transmembrane region" description="Helical" evidence="8">
    <location>
        <begin position="326"/>
        <end position="347"/>
    </location>
</feature>
<evidence type="ECO:0000256" key="3">
    <source>
        <dbReference type="ARBA" id="ARBA00022679"/>
    </source>
</evidence>
<keyword evidence="10" id="KW-1185">Reference proteome</keyword>
<feature type="transmembrane region" description="Helical" evidence="8">
    <location>
        <begin position="250"/>
        <end position="277"/>
    </location>
</feature>
<proteinExistence type="inferred from homology"/>
<evidence type="ECO:0000256" key="1">
    <source>
        <dbReference type="ARBA" id="ARBA00004141"/>
    </source>
</evidence>
<evidence type="ECO:0000256" key="8">
    <source>
        <dbReference type="SAM" id="Phobius"/>
    </source>
</evidence>
<evidence type="ECO:0000313" key="10">
    <source>
        <dbReference type="Proteomes" id="UP001501676"/>
    </source>
</evidence>
<keyword evidence="2 9" id="KW-0328">Glycosyltransferase</keyword>
<feature type="transmembrane region" description="Helical" evidence="8">
    <location>
        <begin position="354"/>
        <end position="373"/>
    </location>
</feature>
<protein>
    <submittedName>
        <fullName evidence="9">Polyprenol phosphomannose-dependent alpha 1,6 mannosyltransferase MptB</fullName>
    </submittedName>
</protein>
<feature type="transmembrane region" description="Helical" evidence="8">
    <location>
        <begin position="167"/>
        <end position="200"/>
    </location>
</feature>
<accession>A0ABP6T1T8</accession>
<dbReference type="Pfam" id="PF26314">
    <property type="entry name" value="MptA_B_family"/>
    <property type="match status" value="1"/>
</dbReference>
<comment type="caution">
    <text evidence="9">The sequence shown here is derived from an EMBL/GenBank/DDBJ whole genome shotgun (WGS) entry which is preliminary data.</text>
</comment>
<feature type="transmembrane region" description="Helical" evidence="8">
    <location>
        <begin position="289"/>
        <end position="306"/>
    </location>
</feature>
<feature type="transmembrane region" description="Helical" evidence="8">
    <location>
        <begin position="385"/>
        <end position="413"/>
    </location>
</feature>
<evidence type="ECO:0000256" key="4">
    <source>
        <dbReference type="ARBA" id="ARBA00022692"/>
    </source>
</evidence>
<keyword evidence="3" id="KW-0808">Transferase</keyword>
<dbReference type="EMBL" id="BAAAYN010000027">
    <property type="protein sequence ID" value="GAA3390192.1"/>
    <property type="molecule type" value="Genomic_DNA"/>
</dbReference>
<evidence type="ECO:0000256" key="6">
    <source>
        <dbReference type="ARBA" id="ARBA00023136"/>
    </source>
</evidence>
<feature type="transmembrane region" description="Helical" evidence="8">
    <location>
        <begin position="221"/>
        <end position="244"/>
    </location>
</feature>
<evidence type="ECO:0000256" key="5">
    <source>
        <dbReference type="ARBA" id="ARBA00022989"/>
    </source>
</evidence>
<comment type="subcellular location">
    <subcellularLocation>
        <location evidence="1">Membrane</location>
        <topology evidence="1">Multi-pass membrane protein</topology>
    </subcellularLocation>
</comment>
<keyword evidence="6 8" id="KW-0472">Membrane</keyword>
<dbReference type="RefSeq" id="WP_345729985.1">
    <property type="nucleotide sequence ID" value="NZ_BAAAYN010000027.1"/>
</dbReference>
<dbReference type="NCBIfam" id="NF038066">
    <property type="entry name" value="MptB"/>
    <property type="match status" value="1"/>
</dbReference>